<gene>
    <name evidence="1" type="ORF">EMCG_01634</name>
</gene>
<name>A0A0G2I1N0_9EURO</name>
<dbReference type="EMBL" id="LCZI01000876">
    <property type="protein sequence ID" value="KKZ64050.1"/>
    <property type="molecule type" value="Genomic_DNA"/>
</dbReference>
<evidence type="ECO:0000313" key="2">
    <source>
        <dbReference type="Proteomes" id="UP000034164"/>
    </source>
</evidence>
<proteinExistence type="predicted"/>
<evidence type="ECO:0000313" key="1">
    <source>
        <dbReference type="EMBL" id="KKZ64050.1"/>
    </source>
</evidence>
<dbReference type="AlphaFoldDB" id="A0A0G2I1N0"/>
<organism evidence="1 2">
    <name type="scientific">[Emmonsia] crescens</name>
    <dbReference type="NCBI Taxonomy" id="73230"/>
    <lineage>
        <taxon>Eukaryota</taxon>
        <taxon>Fungi</taxon>
        <taxon>Dikarya</taxon>
        <taxon>Ascomycota</taxon>
        <taxon>Pezizomycotina</taxon>
        <taxon>Eurotiomycetes</taxon>
        <taxon>Eurotiomycetidae</taxon>
        <taxon>Onygenales</taxon>
        <taxon>Ajellomycetaceae</taxon>
        <taxon>Emergomyces</taxon>
    </lineage>
</organism>
<protein>
    <submittedName>
        <fullName evidence="1">Uncharacterized protein</fullName>
    </submittedName>
</protein>
<accession>A0A0G2I1N0</accession>
<dbReference type="OrthoDB" id="5428705at2759"/>
<dbReference type="Gene3D" id="2.40.70.10">
    <property type="entry name" value="Acid Proteases"/>
    <property type="match status" value="1"/>
</dbReference>
<dbReference type="Pfam" id="PF08284">
    <property type="entry name" value="RVP_2"/>
    <property type="match status" value="1"/>
</dbReference>
<reference evidence="2" key="1">
    <citation type="journal article" date="2015" name="PLoS Genet.">
        <title>The dynamic genome and transcriptome of the human fungal pathogen Blastomyces and close relative Emmonsia.</title>
        <authorList>
            <person name="Munoz J.F."/>
            <person name="Gauthier G.M."/>
            <person name="Desjardins C.A."/>
            <person name="Gallo J.E."/>
            <person name="Holder J."/>
            <person name="Sullivan T.D."/>
            <person name="Marty A.J."/>
            <person name="Carmen J.C."/>
            <person name="Chen Z."/>
            <person name="Ding L."/>
            <person name="Gujja S."/>
            <person name="Magrini V."/>
            <person name="Misas E."/>
            <person name="Mitreva M."/>
            <person name="Priest M."/>
            <person name="Saif S."/>
            <person name="Whiston E.A."/>
            <person name="Young S."/>
            <person name="Zeng Q."/>
            <person name="Goldman W.E."/>
            <person name="Mardis E.R."/>
            <person name="Taylor J.W."/>
            <person name="McEwen J.G."/>
            <person name="Clay O.K."/>
            <person name="Klein B.S."/>
            <person name="Cuomo C.A."/>
        </authorList>
    </citation>
    <scope>NUCLEOTIDE SEQUENCE [LARGE SCALE GENOMIC DNA]</scope>
    <source>
        <strain evidence="2">UAMH 3008</strain>
    </source>
</reference>
<dbReference type="Proteomes" id="UP000034164">
    <property type="component" value="Unassembled WGS sequence"/>
</dbReference>
<dbReference type="CDD" id="cd00303">
    <property type="entry name" value="retropepsin_like"/>
    <property type="match status" value="1"/>
</dbReference>
<sequence>MNTWMKTDNGWVMAWTLLNSGANANFISHTWANQYFANIEGKPRMVEAVDGHKINSYSQLKALTKIIDDSNILQENVYQFEEVDACGYDVILGMPWLETANPDKLKVLTTLRLAMLYSFCQISE</sequence>
<dbReference type="VEuPathDB" id="FungiDB:EMCG_01634"/>
<comment type="caution">
    <text evidence="1">The sequence shown here is derived from an EMBL/GenBank/DDBJ whole genome shotgun (WGS) entry which is preliminary data.</text>
</comment>
<dbReference type="InterPro" id="IPR021109">
    <property type="entry name" value="Peptidase_aspartic_dom_sf"/>
</dbReference>